<accession>A0A1A7X0F6</accession>
<keyword evidence="2" id="KW-0472">Membrane</keyword>
<protein>
    <submittedName>
        <fullName evidence="3">Si:dkey-121h17.7</fullName>
    </submittedName>
</protein>
<dbReference type="AlphaFoldDB" id="A0A1A7X0F6"/>
<organism evidence="3">
    <name type="scientific">Iconisemion striatum</name>
    <dbReference type="NCBI Taxonomy" id="60296"/>
    <lineage>
        <taxon>Eukaryota</taxon>
        <taxon>Metazoa</taxon>
        <taxon>Chordata</taxon>
        <taxon>Craniata</taxon>
        <taxon>Vertebrata</taxon>
        <taxon>Euteleostomi</taxon>
        <taxon>Actinopterygii</taxon>
        <taxon>Neopterygii</taxon>
        <taxon>Teleostei</taxon>
        <taxon>Neoteleostei</taxon>
        <taxon>Acanthomorphata</taxon>
        <taxon>Ovalentaria</taxon>
        <taxon>Atherinomorphae</taxon>
        <taxon>Cyprinodontiformes</taxon>
        <taxon>Nothobranchiidae</taxon>
        <taxon>Iconisemion</taxon>
    </lineage>
</organism>
<reference evidence="3" key="2">
    <citation type="submission" date="2016-06" db="EMBL/GenBank/DDBJ databases">
        <title>The genome of a short-lived fish provides insights into sex chromosome evolution and the genetic control of aging.</title>
        <authorList>
            <person name="Reichwald K."/>
            <person name="Felder M."/>
            <person name="Petzold A."/>
            <person name="Koch P."/>
            <person name="Groth M."/>
            <person name="Platzer M."/>
        </authorList>
    </citation>
    <scope>NUCLEOTIDE SEQUENCE</scope>
    <source>
        <tissue evidence="3">Brain</tissue>
    </source>
</reference>
<proteinExistence type="predicted"/>
<feature type="region of interest" description="Disordered" evidence="1">
    <location>
        <begin position="94"/>
        <end position="130"/>
    </location>
</feature>
<evidence type="ECO:0000313" key="3">
    <source>
        <dbReference type="EMBL" id="SBP11440.1"/>
    </source>
</evidence>
<keyword evidence="2" id="KW-1133">Transmembrane helix</keyword>
<sequence length="298" mass="32585">MSHLGQTTPASLTEGSPVTNLTVVVLLLIPCVVILLLLNCLFLAYKLLVLTRRSRRNHRGDAEEMLLQRIGAFSPLQDGRTVYMSLSEPVLSHPVTSSRASSRDRAGVNPRFRQLRPDGATGSGSLRAPSTIRAAPSSVGRLEVPPCPLRTHKTGWWRSAPNLMQSSGSETGLNLVPPNSPMQEPERVSPIRRSSTHEKLTDVNLSDPVHPFDKLVMDCEYANLPSDTSAAASGLDSDFGASAGVSLRILSADSDGLSNGILSSALEWDYYDPCYVKQNNIPKHTHHRAIMHTKQYWV</sequence>
<gene>
    <name evidence="3" type="primary">SI:DKEY-121H17.7</name>
</gene>
<evidence type="ECO:0000256" key="2">
    <source>
        <dbReference type="SAM" id="Phobius"/>
    </source>
</evidence>
<evidence type="ECO:0000256" key="1">
    <source>
        <dbReference type="SAM" id="MobiDB-lite"/>
    </source>
</evidence>
<feature type="transmembrane region" description="Helical" evidence="2">
    <location>
        <begin position="20"/>
        <end position="49"/>
    </location>
</feature>
<name>A0A1A7X0F6_9TELE</name>
<reference evidence="3" key="1">
    <citation type="submission" date="2016-05" db="EMBL/GenBank/DDBJ databases">
        <authorList>
            <person name="Lavstsen T."/>
            <person name="Jespersen J.S."/>
        </authorList>
    </citation>
    <scope>NUCLEOTIDE SEQUENCE</scope>
    <source>
        <tissue evidence="3">Brain</tissue>
    </source>
</reference>
<keyword evidence="2" id="KW-0812">Transmembrane</keyword>
<dbReference type="EMBL" id="HADW01010040">
    <property type="protein sequence ID" value="SBP11440.1"/>
    <property type="molecule type" value="Transcribed_RNA"/>
</dbReference>